<dbReference type="OrthoDB" id="9809962at2"/>
<keyword evidence="1" id="KW-0378">Hydrolase</keyword>
<dbReference type="Pfam" id="PF00702">
    <property type="entry name" value="Hydrolase"/>
    <property type="match status" value="1"/>
</dbReference>
<dbReference type="InterPro" id="IPR044924">
    <property type="entry name" value="HAD-SF_hydro_IA_REG-2-like_cap"/>
</dbReference>
<protein>
    <submittedName>
        <fullName evidence="1">Hydrolase</fullName>
    </submittedName>
</protein>
<dbReference type="SUPFAM" id="SSF56784">
    <property type="entry name" value="HAD-like"/>
    <property type="match status" value="1"/>
</dbReference>
<organism evidence="1 2">
    <name type="scientific">Gloeocapsopsis dulcis AAB1 = 1H9</name>
    <dbReference type="NCBI Taxonomy" id="1433147"/>
    <lineage>
        <taxon>Bacteria</taxon>
        <taxon>Bacillati</taxon>
        <taxon>Cyanobacteriota</taxon>
        <taxon>Cyanophyceae</taxon>
        <taxon>Oscillatoriophycideae</taxon>
        <taxon>Chroococcales</taxon>
        <taxon>Chroococcaceae</taxon>
        <taxon>Gloeocapsopsis</taxon>
        <taxon>Gloeocapsopsis dulcis</taxon>
    </lineage>
</organism>
<dbReference type="PANTHER" id="PTHR46191:SF2">
    <property type="entry name" value="HALOACID DEHALOGENASE-LIKE HYDROLASE DOMAIN-CONTAINING PROTEIN 3"/>
    <property type="match status" value="1"/>
</dbReference>
<proteinExistence type="predicted"/>
<dbReference type="InterPro" id="IPR006439">
    <property type="entry name" value="HAD-SF_hydro_IA"/>
</dbReference>
<dbReference type="EMBL" id="NAPY01000037">
    <property type="protein sequence ID" value="MUL38381.1"/>
    <property type="molecule type" value="Genomic_DNA"/>
</dbReference>
<dbReference type="SFLD" id="SFLDG01129">
    <property type="entry name" value="C1.5:_HAD__Beta-PGM__Phosphata"/>
    <property type="match status" value="1"/>
</dbReference>
<accession>A0A6N8FZJ6</accession>
<dbReference type="SFLD" id="SFLDS00003">
    <property type="entry name" value="Haloacid_Dehalogenase"/>
    <property type="match status" value="1"/>
</dbReference>
<dbReference type="AlphaFoldDB" id="A0A6N8FZJ6"/>
<dbReference type="InterPro" id="IPR011949">
    <property type="entry name" value="HAD-SF_hydro_IA_REG-2-like"/>
</dbReference>
<reference evidence="1 2" key="1">
    <citation type="journal article" date="2019" name="Front. Microbiol.">
        <title>Genomic Features for Desiccation Tolerance and Sugar Biosynthesis in the Extremophile Gloeocapsopsis sp. UTEX B3054.</title>
        <authorList>
            <person name="Urrejola C."/>
            <person name="Alcorta J."/>
            <person name="Salas L."/>
            <person name="Vasquez M."/>
            <person name="Polz M.F."/>
            <person name="Vicuna R."/>
            <person name="Diez B."/>
        </authorList>
    </citation>
    <scope>NUCLEOTIDE SEQUENCE [LARGE SCALE GENOMIC DNA]</scope>
    <source>
        <strain evidence="1 2">1H9</strain>
    </source>
</reference>
<dbReference type="PANTHER" id="PTHR46191">
    <property type="match status" value="1"/>
</dbReference>
<evidence type="ECO:0000313" key="1">
    <source>
        <dbReference type="EMBL" id="MUL38381.1"/>
    </source>
</evidence>
<dbReference type="InterPro" id="IPR051828">
    <property type="entry name" value="HAD-like_hydrolase_domain"/>
</dbReference>
<dbReference type="Gene3D" id="3.40.50.1000">
    <property type="entry name" value="HAD superfamily/HAD-like"/>
    <property type="match status" value="1"/>
</dbReference>
<dbReference type="Gene3D" id="1.10.150.720">
    <property type="entry name" value="Haloacid dehalogenase-like hydrolase"/>
    <property type="match status" value="1"/>
</dbReference>
<keyword evidence="2" id="KW-1185">Reference proteome</keyword>
<dbReference type="NCBIfam" id="TIGR02252">
    <property type="entry name" value="DREG-2"/>
    <property type="match status" value="1"/>
</dbReference>
<dbReference type="NCBIfam" id="TIGR01549">
    <property type="entry name" value="HAD-SF-IA-v1"/>
    <property type="match status" value="1"/>
</dbReference>
<dbReference type="RefSeq" id="WP_105221771.1">
    <property type="nucleotide sequence ID" value="NZ_CAWNSU010000113.1"/>
</dbReference>
<dbReference type="Proteomes" id="UP000441797">
    <property type="component" value="Unassembled WGS sequence"/>
</dbReference>
<sequence length="227" mass="25509">MQKPKIIFLDAVGTLFGVKGSVGQAYSEVAQKFGIYISAKTLNQAFLQSFQAAPPPVFPEMEPDEITACEFHWWKSVAQQTFQQVGVLNQFADFSAFFTELYRYFATAEPWYVYPDVAPALDRWQQMEIELGIVSNFDSRLYLVLAELDLEKFFTSITISTEAGAAKPDQEIFMTALAKHNCSPELAWHIGDSWNEDYHGATAAGIRAFIVDRNVVVPEKSRGQAVD</sequence>
<evidence type="ECO:0000313" key="2">
    <source>
        <dbReference type="Proteomes" id="UP000441797"/>
    </source>
</evidence>
<name>A0A6N8FZJ6_9CHRO</name>
<dbReference type="InterPro" id="IPR023214">
    <property type="entry name" value="HAD_sf"/>
</dbReference>
<dbReference type="GO" id="GO:0016787">
    <property type="term" value="F:hydrolase activity"/>
    <property type="evidence" value="ECO:0007669"/>
    <property type="project" value="UniProtKB-KW"/>
</dbReference>
<comment type="caution">
    <text evidence="1">The sequence shown here is derived from an EMBL/GenBank/DDBJ whole genome shotgun (WGS) entry which is preliminary data.</text>
</comment>
<gene>
    <name evidence="1" type="ORF">BWI75_19115</name>
</gene>
<dbReference type="InterPro" id="IPR036412">
    <property type="entry name" value="HAD-like_sf"/>
</dbReference>